<dbReference type="InterPro" id="IPR036322">
    <property type="entry name" value="WD40_repeat_dom_sf"/>
</dbReference>
<keyword evidence="5" id="KW-0677">Repeat</keyword>
<dbReference type="GO" id="GO:0030488">
    <property type="term" value="P:tRNA methylation"/>
    <property type="evidence" value="ECO:0007669"/>
    <property type="project" value="TreeGrafter"/>
</dbReference>
<organism evidence="8 9">
    <name type="scientific">Penicillium malachiteum</name>
    <dbReference type="NCBI Taxonomy" id="1324776"/>
    <lineage>
        <taxon>Eukaryota</taxon>
        <taxon>Fungi</taxon>
        <taxon>Dikarya</taxon>
        <taxon>Ascomycota</taxon>
        <taxon>Pezizomycotina</taxon>
        <taxon>Eurotiomycetes</taxon>
        <taxon>Eurotiomycetidae</taxon>
        <taxon>Eurotiales</taxon>
        <taxon>Aspergillaceae</taxon>
        <taxon>Penicillium</taxon>
    </lineage>
</organism>
<dbReference type="Proteomes" id="UP001215712">
    <property type="component" value="Unassembled WGS sequence"/>
</dbReference>
<dbReference type="PANTHER" id="PTHR14344">
    <property type="entry name" value="WD REPEAT PROTEIN"/>
    <property type="match status" value="1"/>
</dbReference>
<reference evidence="8" key="2">
    <citation type="submission" date="2023-01" db="EMBL/GenBank/DDBJ databases">
        <authorList>
            <person name="Petersen C."/>
        </authorList>
    </citation>
    <scope>NUCLEOTIDE SEQUENCE</scope>
    <source>
        <strain evidence="8">IBT 17514</strain>
    </source>
</reference>
<dbReference type="InterPro" id="IPR001680">
    <property type="entry name" value="WD40_rpt"/>
</dbReference>
<evidence type="ECO:0000256" key="3">
    <source>
        <dbReference type="ARBA" id="ARBA00022574"/>
    </source>
</evidence>
<dbReference type="EMBL" id="JAQJAN010000009">
    <property type="protein sequence ID" value="KAJ5720157.1"/>
    <property type="molecule type" value="Genomic_DNA"/>
</dbReference>
<sequence>MSHLLEHIDACVPVTALKAFSWGQHNFILQGQGPLLRVIDDESGDVRTQLKVFKRNNIHGFIPLTSKWDEGENTYVRLLVWGGQSLRAVELRLDQNDIVTSSLSSAEFQAPDWIMSGCAAVKDASVEAYLVTANNALLAIRLDQIESPRYQTGIHVHQLATSVKSILCAADLIAFSATHVLIAAGTIFGEIIVWSCFTDPNQKIEASHAIGSIHHFFTGHDGTVFGVRISPLLPSLRGGQAGRLLASCSDDRTLRIWDISDCENKSSLDPSAYSTDGFDLRSTGFGSTSGEGNGNESKGCVAKAFGHAARIWDIIFRTRSMSSSGIGLVTRSEDATCIAWDLSWQSSTSSSGQYHLSKRDSSRGHFGKHLWSMDLRCHDNQTWVYTGGADGALKRFKINETNTSTADLIPIEGEPQPNGNEVMHFAFVTPNCLIAFDKENKLQVGSVGSGESTSVTWESFNTTDSDFGQIQTIAGITAEGLALISNGQGHVRLYNHRTKSVSDLVKLHDRPMALFIVSSPSANSHHTISFVASYAKDEIATLVVFSDWNSDLPQVKSIQISLPHSPFALSSASLIHSDNYLVLGSKLGGLSVHQVGNSNNSTEALIVERRVHGRDGTNHIRQISSAKTADGSDLEYIQTCGRDGKICVHEINLGSDSNPSIALRTIHRTESGLAGNITGAYVDFETDDLMVYGFRSQDFVLYNETKHSDVISVSSGGARRSWAFHPGEAGGLLFWKDRQGLNSRRLLGDKNSLLRAGVHGREIKASACLESIQGSPPIFATGAEDTVVRIFSLSDSTSSNPWGPFKTLRVLNTHRSGLQHVSWSKSGKFLFTSGAEEEFFVWRVQWVPSFGLATLLVAAAPKGDPDSELRITSFDMIEVEESGDKLGFLLGLTLSNSTVKVFHYSPTRDNSFSLLAEWKYMENCLTQVRFLLHGPCVTLLTAATDGYLTLWDLTATLQPFYTIDSSSLKLKHSSMEQQPTATGITCEDRYQIHSNSIKAMECVIISPGVTLVLSGGDDNSLSISLLNHSQISASDPHIEVSAKSILDAHTASVTAIQVLDEPSAGVDPTGSHLVNLTFASSGNDHRVKLWRLSLDQSQCDLRNIEIQLLEDKYSSVADIASFSLFRGNESHGNDSPLQLAKSREMQLLVCGVGIELFKLNFERFNDSDSTRVVCHESDMKHVDSMKDLHI</sequence>
<comment type="subcellular location">
    <subcellularLocation>
        <location evidence="1">Cytoplasm</location>
    </subcellularLocation>
</comment>
<reference evidence="8" key="1">
    <citation type="journal article" date="2023" name="IMA Fungus">
        <title>Comparative genomic study of the Penicillium genus elucidates a diverse pangenome and 15 lateral gene transfer events.</title>
        <authorList>
            <person name="Petersen C."/>
            <person name="Sorensen T."/>
            <person name="Nielsen M.R."/>
            <person name="Sondergaard T.E."/>
            <person name="Sorensen J.L."/>
            <person name="Fitzpatrick D.A."/>
            <person name="Frisvad J.C."/>
            <person name="Nielsen K.L."/>
        </authorList>
    </citation>
    <scope>NUCLEOTIDE SEQUENCE</scope>
    <source>
        <strain evidence="8">IBT 17514</strain>
    </source>
</reference>
<dbReference type="PROSITE" id="PS50082">
    <property type="entry name" value="WD_REPEATS_2"/>
    <property type="match status" value="2"/>
</dbReference>
<evidence type="ECO:0000256" key="5">
    <source>
        <dbReference type="ARBA" id="ARBA00022737"/>
    </source>
</evidence>
<evidence type="ECO:0000256" key="2">
    <source>
        <dbReference type="ARBA" id="ARBA00022490"/>
    </source>
</evidence>
<comment type="similarity">
    <text evidence="6">Belongs to the WD repeat WDR6 family.</text>
</comment>
<dbReference type="Gene3D" id="2.130.10.10">
    <property type="entry name" value="YVTN repeat-like/Quinoprotein amine dehydrogenase"/>
    <property type="match status" value="4"/>
</dbReference>
<evidence type="ECO:0000256" key="4">
    <source>
        <dbReference type="ARBA" id="ARBA00022694"/>
    </source>
</evidence>
<keyword evidence="2" id="KW-0963">Cytoplasm</keyword>
<name>A0AAD6HJS9_9EURO</name>
<evidence type="ECO:0000313" key="9">
    <source>
        <dbReference type="Proteomes" id="UP001215712"/>
    </source>
</evidence>
<evidence type="ECO:0000256" key="6">
    <source>
        <dbReference type="ARBA" id="ARBA00038255"/>
    </source>
</evidence>
<keyword evidence="9" id="KW-1185">Reference proteome</keyword>
<dbReference type="Pfam" id="PF00400">
    <property type="entry name" value="WD40"/>
    <property type="match status" value="3"/>
</dbReference>
<comment type="caution">
    <text evidence="8">The sequence shown here is derived from an EMBL/GenBank/DDBJ whole genome shotgun (WGS) entry which is preliminary data.</text>
</comment>
<proteinExistence type="inferred from homology"/>
<dbReference type="InterPro" id="IPR019775">
    <property type="entry name" value="WD40_repeat_CS"/>
</dbReference>
<dbReference type="InterPro" id="IPR051973">
    <property type="entry name" value="tRNA_Anticodon_Mtase-Reg"/>
</dbReference>
<keyword evidence="4" id="KW-0819">tRNA processing</keyword>
<dbReference type="SUPFAM" id="SSF50978">
    <property type="entry name" value="WD40 repeat-like"/>
    <property type="match status" value="4"/>
</dbReference>
<accession>A0AAD6HJS9</accession>
<feature type="repeat" description="WD" evidence="7">
    <location>
        <begin position="217"/>
        <end position="267"/>
    </location>
</feature>
<evidence type="ECO:0000313" key="8">
    <source>
        <dbReference type="EMBL" id="KAJ5720157.1"/>
    </source>
</evidence>
<dbReference type="SMART" id="SM00320">
    <property type="entry name" value="WD40"/>
    <property type="match status" value="8"/>
</dbReference>
<dbReference type="InterPro" id="IPR015943">
    <property type="entry name" value="WD40/YVTN_repeat-like_dom_sf"/>
</dbReference>
<dbReference type="PROSITE" id="PS00678">
    <property type="entry name" value="WD_REPEATS_1"/>
    <property type="match status" value="1"/>
</dbReference>
<evidence type="ECO:0000256" key="1">
    <source>
        <dbReference type="ARBA" id="ARBA00004496"/>
    </source>
</evidence>
<dbReference type="PANTHER" id="PTHR14344:SF3">
    <property type="entry name" value="WD REPEAT-CONTAINING PROTEIN 6"/>
    <property type="match status" value="1"/>
</dbReference>
<protein>
    <recommendedName>
        <fullName evidence="10">WD repeat protein</fullName>
    </recommendedName>
</protein>
<evidence type="ECO:0000256" key="7">
    <source>
        <dbReference type="PROSITE-ProRule" id="PRU00221"/>
    </source>
</evidence>
<keyword evidence="3 7" id="KW-0853">WD repeat</keyword>
<dbReference type="GO" id="GO:0005737">
    <property type="term" value="C:cytoplasm"/>
    <property type="evidence" value="ECO:0007669"/>
    <property type="project" value="UniProtKB-SubCell"/>
</dbReference>
<gene>
    <name evidence="8" type="ORF">N7493_007035</name>
</gene>
<dbReference type="AlphaFoldDB" id="A0AAD6HJS9"/>
<feature type="repeat" description="WD" evidence="7">
    <location>
        <begin position="811"/>
        <end position="845"/>
    </location>
</feature>
<evidence type="ECO:0008006" key="10">
    <source>
        <dbReference type="Google" id="ProtNLM"/>
    </source>
</evidence>
<dbReference type="PROSITE" id="PS50294">
    <property type="entry name" value="WD_REPEATS_REGION"/>
    <property type="match status" value="1"/>
</dbReference>